<dbReference type="GO" id="GO:0016491">
    <property type="term" value="F:oxidoreductase activity"/>
    <property type="evidence" value="ECO:0007669"/>
    <property type="project" value="InterPro"/>
</dbReference>
<dbReference type="KEGG" id="cbar:PATL70BA_0572"/>
<dbReference type="Gene3D" id="3.40.30.10">
    <property type="entry name" value="Glutaredoxin"/>
    <property type="match status" value="1"/>
</dbReference>
<sequence>MKKWMTVLLIISVLTLAACSKEPEVNQAENENQEEIMDETTTQESATTSQPEREVIMAPEFTLTSSTGEAISLSDYRGKIVFLNFWTTWCKYCLEEMPDFQEAYEKYGDDLQILLVNVTTDENTDRAGVINWYEQFDYTMPMVLDEDGDVTSQFTIPGYPTTYFIDRDGSVIAYYPGLMSTELIDEAMLEFK</sequence>
<evidence type="ECO:0000313" key="5">
    <source>
        <dbReference type="Proteomes" id="UP000279029"/>
    </source>
</evidence>
<evidence type="ECO:0000256" key="2">
    <source>
        <dbReference type="SAM" id="SignalP"/>
    </source>
</evidence>
<dbReference type="PANTHER" id="PTHR42852:SF16">
    <property type="entry name" value="THIOL:DISULFIDE INTERCHANGE PROTEIN TLPA"/>
    <property type="match status" value="1"/>
</dbReference>
<dbReference type="SUPFAM" id="SSF52833">
    <property type="entry name" value="Thioredoxin-like"/>
    <property type="match status" value="1"/>
</dbReference>
<feature type="signal peptide" evidence="2">
    <location>
        <begin position="1"/>
        <end position="20"/>
    </location>
</feature>
<keyword evidence="2" id="KW-0732">Signal</keyword>
<dbReference type="Proteomes" id="UP000279029">
    <property type="component" value="Chromosome"/>
</dbReference>
<dbReference type="AlphaFoldDB" id="A0A3P7P895"/>
<keyword evidence="5" id="KW-1185">Reference proteome</keyword>
<dbReference type="Pfam" id="PF00578">
    <property type="entry name" value="AhpC-TSA"/>
    <property type="match status" value="1"/>
</dbReference>
<protein>
    <recommendedName>
        <fullName evidence="3">Thioredoxin domain-containing protein</fullName>
    </recommendedName>
</protein>
<dbReference type="PROSITE" id="PS51257">
    <property type="entry name" value="PROKAR_LIPOPROTEIN"/>
    <property type="match status" value="1"/>
</dbReference>
<dbReference type="InterPro" id="IPR013766">
    <property type="entry name" value="Thioredoxin_domain"/>
</dbReference>
<dbReference type="InterPro" id="IPR036249">
    <property type="entry name" value="Thioredoxin-like_sf"/>
</dbReference>
<dbReference type="InterPro" id="IPR050553">
    <property type="entry name" value="Thioredoxin_ResA/DsbE_sf"/>
</dbReference>
<accession>A0A3P7P895</accession>
<dbReference type="RefSeq" id="WP_125135949.1">
    <property type="nucleotide sequence ID" value="NZ_LR130778.1"/>
</dbReference>
<dbReference type="OrthoDB" id="9809733at2"/>
<feature type="compositionally biased region" description="Low complexity" evidence="1">
    <location>
        <begin position="39"/>
        <end position="50"/>
    </location>
</feature>
<dbReference type="EMBL" id="LR130778">
    <property type="protein sequence ID" value="VDN46433.1"/>
    <property type="molecule type" value="Genomic_DNA"/>
</dbReference>
<organism evidence="4 5">
    <name type="scientific">Petrocella atlantisensis</name>
    <dbReference type="NCBI Taxonomy" id="2173034"/>
    <lineage>
        <taxon>Bacteria</taxon>
        <taxon>Bacillati</taxon>
        <taxon>Bacillota</taxon>
        <taxon>Clostridia</taxon>
        <taxon>Lachnospirales</taxon>
        <taxon>Vallitaleaceae</taxon>
        <taxon>Petrocella</taxon>
    </lineage>
</organism>
<dbReference type="PANTHER" id="PTHR42852">
    <property type="entry name" value="THIOL:DISULFIDE INTERCHANGE PROTEIN DSBE"/>
    <property type="match status" value="1"/>
</dbReference>
<gene>
    <name evidence="4" type="ORF">PATL70BA_0572</name>
</gene>
<proteinExistence type="predicted"/>
<evidence type="ECO:0000259" key="3">
    <source>
        <dbReference type="PROSITE" id="PS51352"/>
    </source>
</evidence>
<dbReference type="PROSITE" id="PS51352">
    <property type="entry name" value="THIOREDOXIN_2"/>
    <property type="match status" value="1"/>
</dbReference>
<reference evidence="4 5" key="1">
    <citation type="submission" date="2018-09" db="EMBL/GenBank/DDBJ databases">
        <authorList>
            <person name="Postec A."/>
        </authorList>
    </citation>
    <scope>NUCLEOTIDE SEQUENCE [LARGE SCALE GENOMIC DNA]</scope>
    <source>
        <strain evidence="4">70B-A</strain>
    </source>
</reference>
<feature type="domain" description="Thioredoxin" evidence="3">
    <location>
        <begin position="52"/>
        <end position="192"/>
    </location>
</feature>
<dbReference type="CDD" id="cd02966">
    <property type="entry name" value="TlpA_like_family"/>
    <property type="match status" value="1"/>
</dbReference>
<evidence type="ECO:0000313" key="4">
    <source>
        <dbReference type="EMBL" id="VDN46433.1"/>
    </source>
</evidence>
<dbReference type="InterPro" id="IPR000866">
    <property type="entry name" value="AhpC/TSA"/>
</dbReference>
<dbReference type="GO" id="GO:0016209">
    <property type="term" value="F:antioxidant activity"/>
    <property type="evidence" value="ECO:0007669"/>
    <property type="project" value="InterPro"/>
</dbReference>
<evidence type="ECO:0000256" key="1">
    <source>
        <dbReference type="SAM" id="MobiDB-lite"/>
    </source>
</evidence>
<feature type="region of interest" description="Disordered" evidence="1">
    <location>
        <begin position="23"/>
        <end position="52"/>
    </location>
</feature>
<name>A0A3P7P895_9FIRM</name>
<feature type="chain" id="PRO_5039715280" description="Thioredoxin domain-containing protein" evidence="2">
    <location>
        <begin position="21"/>
        <end position="192"/>
    </location>
</feature>